<organism evidence="1 2">
    <name type="scientific">Dyella humi</name>
    <dbReference type="NCBI Taxonomy" id="1770547"/>
    <lineage>
        <taxon>Bacteria</taxon>
        <taxon>Pseudomonadati</taxon>
        <taxon>Pseudomonadota</taxon>
        <taxon>Gammaproteobacteria</taxon>
        <taxon>Lysobacterales</taxon>
        <taxon>Rhodanobacteraceae</taxon>
        <taxon>Dyella</taxon>
    </lineage>
</organism>
<keyword evidence="2" id="KW-1185">Reference proteome</keyword>
<evidence type="ECO:0000313" key="1">
    <source>
        <dbReference type="EMBL" id="MFK2853242.1"/>
    </source>
</evidence>
<accession>A0ABW8IDL1</accession>
<dbReference type="SUPFAM" id="SSF53927">
    <property type="entry name" value="Cytidine deaminase-like"/>
    <property type="match status" value="1"/>
</dbReference>
<evidence type="ECO:0000313" key="2">
    <source>
        <dbReference type="Proteomes" id="UP001620409"/>
    </source>
</evidence>
<dbReference type="RefSeq" id="WP_380016289.1">
    <property type="nucleotide sequence ID" value="NZ_JADIKI010000021.1"/>
</dbReference>
<dbReference type="InterPro" id="IPR016193">
    <property type="entry name" value="Cytidine_deaminase-like"/>
</dbReference>
<comment type="caution">
    <text evidence="1">The sequence shown here is derived from an EMBL/GenBank/DDBJ whole genome shotgun (WGS) entry which is preliminary data.</text>
</comment>
<dbReference type="EMBL" id="JADIKI010000021">
    <property type="protein sequence ID" value="MFK2853242.1"/>
    <property type="molecule type" value="Genomic_DNA"/>
</dbReference>
<proteinExistence type="predicted"/>
<evidence type="ECO:0008006" key="3">
    <source>
        <dbReference type="Google" id="ProtNLM"/>
    </source>
</evidence>
<sequence length="140" mass="14774">MPKKKSSQSKKFSVECQGTTGAGKKVHVRATQGLNIYKGIKADGAMTNHDHAEMQVLESMSAAERIGCTLTQNAYPCSQCKLILKHLSTTAGGGATITVVVEGSKYWEDHTAELLAASITNTTTPVTITYAAGHATYVAG</sequence>
<dbReference type="Proteomes" id="UP001620409">
    <property type="component" value="Unassembled WGS sequence"/>
</dbReference>
<protein>
    <recommendedName>
        <fullName evidence="3">CMP/dCMP-type deaminase domain-containing protein</fullName>
    </recommendedName>
</protein>
<reference evidence="1 2" key="1">
    <citation type="submission" date="2020-10" db="EMBL/GenBank/DDBJ databases">
        <title>Phylogeny of dyella-like bacteria.</title>
        <authorList>
            <person name="Fu J."/>
        </authorList>
    </citation>
    <scope>NUCLEOTIDE SEQUENCE [LARGE SCALE GENOMIC DNA]</scope>
    <source>
        <strain evidence="1 2">DHG40</strain>
    </source>
</reference>
<name>A0ABW8IDL1_9GAMM</name>
<gene>
    <name evidence="1" type="ORF">ISP18_01360</name>
</gene>